<organism evidence="1 2">
    <name type="scientific">Sphenostylis stenocarpa</name>
    <dbReference type="NCBI Taxonomy" id="92480"/>
    <lineage>
        <taxon>Eukaryota</taxon>
        <taxon>Viridiplantae</taxon>
        <taxon>Streptophyta</taxon>
        <taxon>Embryophyta</taxon>
        <taxon>Tracheophyta</taxon>
        <taxon>Spermatophyta</taxon>
        <taxon>Magnoliopsida</taxon>
        <taxon>eudicotyledons</taxon>
        <taxon>Gunneridae</taxon>
        <taxon>Pentapetalae</taxon>
        <taxon>rosids</taxon>
        <taxon>fabids</taxon>
        <taxon>Fabales</taxon>
        <taxon>Fabaceae</taxon>
        <taxon>Papilionoideae</taxon>
        <taxon>50 kb inversion clade</taxon>
        <taxon>NPAAA clade</taxon>
        <taxon>indigoferoid/millettioid clade</taxon>
        <taxon>Phaseoleae</taxon>
        <taxon>Sphenostylis</taxon>
    </lineage>
</organism>
<sequence length="140" mass="16431">RVILDEQIHQATVENVHVANLDEPIQVERVANQEEVVKPMSPIWNRLSFLLIYLMDHPIWCLLNILKILHDIQPQRDTRITQPSKALKEDTKKLSKLWADCVETEVNEYDHDVVTTMEDEPFHILPHKKRGRPSKKKPTN</sequence>
<reference evidence="1" key="1">
    <citation type="submission" date="2023-10" db="EMBL/GenBank/DDBJ databases">
        <authorList>
            <person name="Domelevo Entfellner J.-B."/>
        </authorList>
    </citation>
    <scope>NUCLEOTIDE SEQUENCE</scope>
</reference>
<name>A0AA86V7G2_9FABA</name>
<accession>A0AA86V7G2</accession>
<gene>
    <name evidence="1" type="ORF">AYBTSS11_LOCUS9065</name>
</gene>
<dbReference type="AlphaFoldDB" id="A0AA86V7G2"/>
<dbReference type="Proteomes" id="UP001189624">
    <property type="component" value="Chromosome 3"/>
</dbReference>
<dbReference type="Gramene" id="rna-AYBTSS11_LOCUS9065">
    <property type="protein sequence ID" value="CAJ1939326.1"/>
    <property type="gene ID" value="gene-AYBTSS11_LOCUS9065"/>
</dbReference>
<evidence type="ECO:0000313" key="1">
    <source>
        <dbReference type="EMBL" id="CAJ1939326.1"/>
    </source>
</evidence>
<dbReference type="EMBL" id="OY731400">
    <property type="protein sequence ID" value="CAJ1939326.1"/>
    <property type="molecule type" value="Genomic_DNA"/>
</dbReference>
<proteinExistence type="predicted"/>
<feature type="non-terminal residue" evidence="1">
    <location>
        <position position="1"/>
    </location>
</feature>
<evidence type="ECO:0000313" key="2">
    <source>
        <dbReference type="Proteomes" id="UP001189624"/>
    </source>
</evidence>
<protein>
    <submittedName>
        <fullName evidence="1">Uncharacterized protein</fullName>
    </submittedName>
</protein>
<keyword evidence="2" id="KW-1185">Reference proteome</keyword>